<dbReference type="Pfam" id="PF10021">
    <property type="entry name" value="PARG_cat_microb"/>
    <property type="match status" value="1"/>
</dbReference>
<evidence type="ECO:0000259" key="1">
    <source>
        <dbReference type="Pfam" id="PF10021"/>
    </source>
</evidence>
<dbReference type="InterPro" id="IPR012664">
    <property type="entry name" value="CHP02452"/>
</dbReference>
<dbReference type="STRING" id="1423748.FC37_GL001724"/>
<dbReference type="PIRSF" id="PIRSF014899">
    <property type="entry name" value="UCP014899"/>
    <property type="match status" value="1"/>
</dbReference>
<dbReference type="PANTHER" id="PTHR35596:SF1">
    <property type="entry name" value="MICROBIAL-TYPE PARG CATALYTIC DOMAIN-CONTAINING PROTEIN"/>
    <property type="match status" value="1"/>
</dbReference>
<dbReference type="NCBIfam" id="TIGR02452">
    <property type="entry name" value="TIGR02452 family protein"/>
    <property type="match status" value="1"/>
</dbReference>
<accession>A0A0R1NKE6</accession>
<comment type="caution">
    <text evidence="2">The sequence shown here is derived from an EMBL/GenBank/DDBJ whole genome shotgun (WGS) entry which is preliminary data.</text>
</comment>
<dbReference type="PATRIC" id="fig|1423748.3.peg.1792"/>
<dbReference type="AlphaFoldDB" id="A0A0R1NKE6"/>
<proteinExistence type="predicted"/>
<feature type="domain" description="Microbial-type PARG catalytic" evidence="1">
    <location>
        <begin position="19"/>
        <end position="138"/>
    </location>
</feature>
<dbReference type="InterPro" id="IPR019261">
    <property type="entry name" value="PARG_cat_microbial"/>
</dbReference>
<dbReference type="SUPFAM" id="SSF52949">
    <property type="entry name" value="Macro domain-like"/>
    <property type="match status" value="1"/>
</dbReference>
<sequence length="250" mass="28392">MYSIPKIKDHNEQMTKIYTQQIQETVDNTTIYNDQPTFSVPSSSTYPQLCFTPTDTATAISHSNWQTEKTAALNFADYLEAGGGYLRGIVAQEEVLCLESDLYQCLAPFEQTYYKWNNAHINHSLYENRALYSPNILFAHPKIYAQVDIISCAAPNYTQVKLSGISYRNACLTLQNRMTFVKQIAESQHVAHLILGAWGAGVFGFKTKDVAQMWYNVFKEKSSIKKVTFAVIDDHRNSATQDFKNLLIKS</sequence>
<protein>
    <recommendedName>
        <fullName evidence="1">Microbial-type PARG catalytic domain-containing protein</fullName>
    </recommendedName>
</protein>
<name>A0A0R1NKE6_9LACO</name>
<reference evidence="2 3" key="1">
    <citation type="journal article" date="2015" name="Genome Announc.">
        <title>Expanding the biotechnology potential of lactobacilli through comparative genomics of 213 strains and associated genera.</title>
        <authorList>
            <person name="Sun Z."/>
            <person name="Harris H.M."/>
            <person name="McCann A."/>
            <person name="Guo C."/>
            <person name="Argimon S."/>
            <person name="Zhang W."/>
            <person name="Yang X."/>
            <person name="Jeffery I.B."/>
            <person name="Cooney J.C."/>
            <person name="Kagawa T.F."/>
            <person name="Liu W."/>
            <person name="Song Y."/>
            <person name="Salvetti E."/>
            <person name="Wrobel A."/>
            <person name="Rasinkangas P."/>
            <person name="Parkhill J."/>
            <person name="Rea M.C."/>
            <person name="O'Sullivan O."/>
            <person name="Ritari J."/>
            <person name="Douillard F.P."/>
            <person name="Paul Ross R."/>
            <person name="Yang R."/>
            <person name="Briner A.E."/>
            <person name="Felis G.E."/>
            <person name="de Vos W.M."/>
            <person name="Barrangou R."/>
            <person name="Klaenhammer T.R."/>
            <person name="Caufield P.W."/>
            <person name="Cui Y."/>
            <person name="Zhang H."/>
            <person name="O'Toole P.W."/>
        </authorList>
    </citation>
    <scope>NUCLEOTIDE SEQUENCE [LARGE SCALE GENOMIC DNA]</scope>
    <source>
        <strain evidence="2 3">DSM 10532</strain>
    </source>
</reference>
<evidence type="ECO:0000313" key="3">
    <source>
        <dbReference type="Proteomes" id="UP000051311"/>
    </source>
</evidence>
<dbReference type="Proteomes" id="UP000051311">
    <property type="component" value="Unassembled WGS sequence"/>
</dbReference>
<evidence type="ECO:0000313" key="2">
    <source>
        <dbReference type="EMBL" id="KRL20877.1"/>
    </source>
</evidence>
<dbReference type="EMBL" id="AZEL01000053">
    <property type="protein sequence ID" value="KRL20877.1"/>
    <property type="molecule type" value="Genomic_DNA"/>
</dbReference>
<dbReference type="RefSeq" id="WP_056945583.1">
    <property type="nucleotide sequence ID" value="NZ_AZEL01000053.1"/>
</dbReference>
<gene>
    <name evidence="2" type="ORF">FC37_GL001724</name>
</gene>
<organism evidence="2 3">
    <name type="scientific">Lactobacillus gallinarum DSM 10532 = JCM 2011</name>
    <dbReference type="NCBI Taxonomy" id="1423748"/>
    <lineage>
        <taxon>Bacteria</taxon>
        <taxon>Bacillati</taxon>
        <taxon>Bacillota</taxon>
        <taxon>Bacilli</taxon>
        <taxon>Lactobacillales</taxon>
        <taxon>Lactobacillaceae</taxon>
        <taxon>Lactobacillus</taxon>
    </lineage>
</organism>
<dbReference type="PANTHER" id="PTHR35596">
    <property type="entry name" value="DUF2263 DOMAIN-CONTAINING PROTEIN"/>
    <property type="match status" value="1"/>
</dbReference>
<dbReference type="InterPro" id="IPR043472">
    <property type="entry name" value="Macro_dom-like"/>
</dbReference>
<dbReference type="OrthoDB" id="9806181at2"/>
<dbReference type="Gene3D" id="3.40.220.10">
    <property type="entry name" value="Leucine Aminopeptidase, subunit E, domain 1"/>
    <property type="match status" value="1"/>
</dbReference>
<dbReference type="eggNOG" id="COG4295">
    <property type="taxonomic scope" value="Bacteria"/>
</dbReference>